<evidence type="ECO:0008006" key="4">
    <source>
        <dbReference type="Google" id="ProtNLM"/>
    </source>
</evidence>
<dbReference type="AlphaFoldDB" id="A0A0F4KPM2"/>
<gene>
    <name evidence="2" type="ORF">JG29_10200</name>
</gene>
<dbReference type="STRING" id="1218508.JG29_10200"/>
<evidence type="ECO:0000313" key="3">
    <source>
        <dbReference type="Proteomes" id="UP000033695"/>
    </source>
</evidence>
<dbReference type="InterPro" id="IPR021707">
    <property type="entry name" value="DUF3290"/>
</dbReference>
<keyword evidence="1" id="KW-1133">Transmembrane helix</keyword>
<dbReference type="HOGENOM" id="CLU_125416_1_0_9"/>
<name>A0A0F4KPM2_9LACO</name>
<dbReference type="Proteomes" id="UP000033695">
    <property type="component" value="Unassembled WGS sequence"/>
</dbReference>
<dbReference type="Pfam" id="PF11694">
    <property type="entry name" value="DUF3290"/>
    <property type="match status" value="1"/>
</dbReference>
<feature type="transmembrane region" description="Helical" evidence="1">
    <location>
        <begin position="20"/>
        <end position="39"/>
    </location>
</feature>
<dbReference type="EMBL" id="JXBZ01000008">
    <property type="protein sequence ID" value="KJY48617.1"/>
    <property type="molecule type" value="Genomic_DNA"/>
</dbReference>
<organism evidence="2 3">
    <name type="scientific">Bombilactobacillus mellis</name>
    <dbReference type="NCBI Taxonomy" id="1218508"/>
    <lineage>
        <taxon>Bacteria</taxon>
        <taxon>Bacillati</taxon>
        <taxon>Bacillota</taxon>
        <taxon>Bacilli</taxon>
        <taxon>Lactobacillales</taxon>
        <taxon>Lactobacillaceae</taxon>
        <taxon>Bombilactobacillus</taxon>
    </lineage>
</organism>
<dbReference type="OrthoDB" id="2298939at2"/>
<dbReference type="PATRIC" id="fig|1218508.4.peg.1005"/>
<protein>
    <recommendedName>
        <fullName evidence="4">DUF3290 domain-containing protein</fullName>
    </recommendedName>
</protein>
<keyword evidence="1" id="KW-0812">Transmembrane</keyword>
<feature type="transmembrane region" description="Helical" evidence="1">
    <location>
        <begin position="51"/>
        <end position="67"/>
    </location>
</feature>
<keyword evidence="1" id="KW-0472">Membrane</keyword>
<evidence type="ECO:0000256" key="1">
    <source>
        <dbReference type="SAM" id="Phobius"/>
    </source>
</evidence>
<reference evidence="2 3" key="1">
    <citation type="submission" date="2014-12" db="EMBL/GenBank/DDBJ databases">
        <title>Comparative genomics of the lactic acid bacteria isolated from the honey bee gut.</title>
        <authorList>
            <person name="Ellegaard K.M."/>
            <person name="Tamarit D."/>
            <person name="Javelind E."/>
            <person name="Olofsson T."/>
            <person name="Andersson S.G."/>
            <person name="Vasquez A."/>
        </authorList>
    </citation>
    <scope>NUCLEOTIDE SEQUENCE [LARGE SCALE GENOMIC DNA]</scope>
    <source>
        <strain evidence="2 3">Hon2</strain>
    </source>
</reference>
<accession>A0A0F4KPM2</accession>
<evidence type="ECO:0000313" key="2">
    <source>
        <dbReference type="EMBL" id="KJY48617.1"/>
    </source>
</evidence>
<keyword evidence="3" id="KW-1185">Reference proteome</keyword>
<comment type="caution">
    <text evidence="2">The sequence shown here is derived from an EMBL/GenBank/DDBJ whole genome shotgun (WGS) entry which is preliminary data.</text>
</comment>
<dbReference type="RefSeq" id="WP_045922881.1">
    <property type="nucleotide sequence ID" value="NZ_JAAEDZ010000001.1"/>
</dbReference>
<sequence length="148" mass="17274">MTNFYTYKFLTRQPNRMNAIIWTIVFILVLITIISLFLFLRHRDDGKYRELTIITILCLLLTVTIQYDQWTQNKNSRANNGQVANLIKQVATDRHVNVNNIYSNSTDLKNGMLIKMKDSVYEVELNSDNSSFQLHPAHLTNPKINLIK</sequence>
<proteinExistence type="predicted"/>